<evidence type="ECO:0000313" key="4">
    <source>
        <dbReference type="Proteomes" id="UP000002432"/>
    </source>
</evidence>
<sequence>MRKLLCAVIVLLLTSACTIAPEKPKPGWEMATSGEQYERLFWDSVKAKNWRDVEAHLSGTIVAQNPAAVANRQQTIEHLRKFDLTDYSIGEIQTETAGADIIVSYMFTGKGTIDGQPLPDKPLRMMSVWQQAKKGMIMAAHTTMPTS</sequence>
<feature type="chain" id="PRO_5004191737" description="DUF4440 domain-containing protein" evidence="1">
    <location>
        <begin position="21"/>
        <end position="147"/>
    </location>
</feature>
<name>Q1ITJ2_KORVE</name>
<accession>Q1ITJ2</accession>
<dbReference type="RefSeq" id="WP_011521610.1">
    <property type="nucleotide sequence ID" value="NC_008009.1"/>
</dbReference>
<gene>
    <name evidence="3" type="ordered locus">Acid345_0803</name>
</gene>
<reference evidence="3 4" key="1">
    <citation type="journal article" date="2009" name="Appl. Environ. Microbiol.">
        <title>Three genomes from the phylum Acidobacteria provide insight into the lifestyles of these microorganisms in soils.</title>
        <authorList>
            <person name="Ward N.L."/>
            <person name="Challacombe J.F."/>
            <person name="Janssen P.H."/>
            <person name="Henrissat B."/>
            <person name="Coutinho P.M."/>
            <person name="Wu M."/>
            <person name="Xie G."/>
            <person name="Haft D.H."/>
            <person name="Sait M."/>
            <person name="Badger J."/>
            <person name="Barabote R.D."/>
            <person name="Bradley B."/>
            <person name="Brettin T.S."/>
            <person name="Brinkac L.M."/>
            <person name="Bruce D."/>
            <person name="Creasy T."/>
            <person name="Daugherty S.C."/>
            <person name="Davidsen T.M."/>
            <person name="DeBoy R.T."/>
            <person name="Detter J.C."/>
            <person name="Dodson R.J."/>
            <person name="Durkin A.S."/>
            <person name="Ganapathy A."/>
            <person name="Gwinn-Giglio M."/>
            <person name="Han C.S."/>
            <person name="Khouri H."/>
            <person name="Kiss H."/>
            <person name="Kothari S.P."/>
            <person name="Madupu R."/>
            <person name="Nelson K.E."/>
            <person name="Nelson W.C."/>
            <person name="Paulsen I."/>
            <person name="Penn K."/>
            <person name="Ren Q."/>
            <person name="Rosovitz M.J."/>
            <person name="Selengut J.D."/>
            <person name="Shrivastava S."/>
            <person name="Sullivan S.A."/>
            <person name="Tapia R."/>
            <person name="Thompson L.S."/>
            <person name="Watkins K.L."/>
            <person name="Yang Q."/>
            <person name="Yu C."/>
            <person name="Zafar N."/>
            <person name="Zhou L."/>
            <person name="Kuske C.R."/>
        </authorList>
    </citation>
    <scope>NUCLEOTIDE SEQUENCE [LARGE SCALE GENOMIC DNA]</scope>
    <source>
        <strain evidence="3 4">Ellin345</strain>
    </source>
</reference>
<organism evidence="3 4">
    <name type="scientific">Koribacter versatilis (strain Ellin345)</name>
    <dbReference type="NCBI Taxonomy" id="204669"/>
    <lineage>
        <taxon>Bacteria</taxon>
        <taxon>Pseudomonadati</taxon>
        <taxon>Acidobacteriota</taxon>
        <taxon>Terriglobia</taxon>
        <taxon>Terriglobales</taxon>
        <taxon>Candidatus Korobacteraceae</taxon>
        <taxon>Candidatus Korobacter</taxon>
    </lineage>
</organism>
<keyword evidence="4" id="KW-1185">Reference proteome</keyword>
<protein>
    <recommendedName>
        <fullName evidence="2">DUF4440 domain-containing protein</fullName>
    </recommendedName>
</protein>
<evidence type="ECO:0000256" key="1">
    <source>
        <dbReference type="SAM" id="SignalP"/>
    </source>
</evidence>
<dbReference type="PROSITE" id="PS51257">
    <property type="entry name" value="PROKAR_LIPOPROTEIN"/>
    <property type="match status" value="1"/>
</dbReference>
<dbReference type="EnsemblBacteria" id="ABF39808">
    <property type="protein sequence ID" value="ABF39808"/>
    <property type="gene ID" value="Acid345_0803"/>
</dbReference>
<dbReference type="KEGG" id="aba:Acid345_0803"/>
<dbReference type="EMBL" id="CP000360">
    <property type="protein sequence ID" value="ABF39808.1"/>
    <property type="molecule type" value="Genomic_DNA"/>
</dbReference>
<dbReference type="HOGENOM" id="CLU_1765626_0_0_0"/>
<dbReference type="Proteomes" id="UP000002432">
    <property type="component" value="Chromosome"/>
</dbReference>
<keyword evidence="1" id="KW-0732">Signal</keyword>
<proteinExistence type="predicted"/>
<evidence type="ECO:0000259" key="2">
    <source>
        <dbReference type="Pfam" id="PF14534"/>
    </source>
</evidence>
<dbReference type="InterPro" id="IPR027843">
    <property type="entry name" value="DUF4440"/>
</dbReference>
<evidence type="ECO:0000313" key="3">
    <source>
        <dbReference type="EMBL" id="ABF39808.1"/>
    </source>
</evidence>
<dbReference type="Gene3D" id="3.10.450.50">
    <property type="match status" value="1"/>
</dbReference>
<dbReference type="Pfam" id="PF14534">
    <property type="entry name" value="DUF4440"/>
    <property type="match status" value="1"/>
</dbReference>
<feature type="signal peptide" evidence="1">
    <location>
        <begin position="1"/>
        <end position="20"/>
    </location>
</feature>
<dbReference type="AlphaFoldDB" id="Q1ITJ2"/>
<feature type="domain" description="DUF4440" evidence="2">
    <location>
        <begin position="38"/>
        <end position="132"/>
    </location>
</feature>